<dbReference type="Proteomes" id="UP001139971">
    <property type="component" value="Unassembled WGS sequence"/>
</dbReference>
<keyword evidence="1" id="KW-1133">Transmembrane helix</keyword>
<gene>
    <name evidence="2" type="ORF">OD750_007340</name>
</gene>
<reference evidence="2" key="1">
    <citation type="submission" date="2023-02" db="EMBL/GenBank/DDBJ databases">
        <title>Tahibacter soli sp. nov. isolated from soil.</title>
        <authorList>
            <person name="Baek J.H."/>
            <person name="Lee J.K."/>
            <person name="Choi D.G."/>
            <person name="Jeon C.O."/>
        </authorList>
    </citation>
    <scope>NUCLEOTIDE SEQUENCE</scope>
    <source>
        <strain evidence="2">BL</strain>
    </source>
</reference>
<sequence length="303" mass="33308">MSARHESILNHARSRYFWVALALSLASIVAYVWHAPDVGPNGGTWLGYTLGTIAALLIVWLMLFGVRKRSYSGAGGTLRGWLSAHVYLGTSLILIALLHCGFQFGWNLHTFCLVLMLVVIFSGFFGVYSYLRYPTLMTRNRESATRAAMLEEIGELDQNALALADGIDPKIHAIVLRSIQNTRLGGGVFSQLSARDDSDAALASVRAAIAARETQAKATTNPQSGQTIFAMVDFLASGANDRQTEALRKLIDLLSQKKAIATRVARDIQYQAVMEIWLYVHVPLSFGLLAALIGHVVSVFFYW</sequence>
<accession>A0A9X4BHG1</accession>
<feature type="transmembrane region" description="Helical" evidence="1">
    <location>
        <begin position="104"/>
        <end position="131"/>
    </location>
</feature>
<dbReference type="RefSeq" id="WP_263543850.1">
    <property type="nucleotide sequence ID" value="NZ_JAOVZO020000008.1"/>
</dbReference>
<feature type="transmembrane region" description="Helical" evidence="1">
    <location>
        <begin position="276"/>
        <end position="302"/>
    </location>
</feature>
<keyword evidence="1" id="KW-0472">Membrane</keyword>
<evidence type="ECO:0000256" key="1">
    <source>
        <dbReference type="SAM" id="Phobius"/>
    </source>
</evidence>
<feature type="transmembrane region" description="Helical" evidence="1">
    <location>
        <begin position="16"/>
        <end position="33"/>
    </location>
</feature>
<keyword evidence="1" id="KW-0812">Transmembrane</keyword>
<name>A0A9X4BHG1_9GAMM</name>
<dbReference type="EMBL" id="JAOVZO020000008">
    <property type="protein sequence ID" value="MDC8012358.1"/>
    <property type="molecule type" value="Genomic_DNA"/>
</dbReference>
<keyword evidence="3" id="KW-1185">Reference proteome</keyword>
<comment type="caution">
    <text evidence="2">The sequence shown here is derived from an EMBL/GenBank/DDBJ whole genome shotgun (WGS) entry which is preliminary data.</text>
</comment>
<evidence type="ECO:0000313" key="2">
    <source>
        <dbReference type="EMBL" id="MDC8012358.1"/>
    </source>
</evidence>
<proteinExistence type="predicted"/>
<dbReference type="AlphaFoldDB" id="A0A9X4BHG1"/>
<evidence type="ECO:0000313" key="3">
    <source>
        <dbReference type="Proteomes" id="UP001139971"/>
    </source>
</evidence>
<feature type="transmembrane region" description="Helical" evidence="1">
    <location>
        <begin position="45"/>
        <end position="66"/>
    </location>
</feature>
<organism evidence="2 3">
    <name type="scientific">Tahibacter soli</name>
    <dbReference type="NCBI Taxonomy" id="2983605"/>
    <lineage>
        <taxon>Bacteria</taxon>
        <taxon>Pseudomonadati</taxon>
        <taxon>Pseudomonadota</taxon>
        <taxon>Gammaproteobacteria</taxon>
        <taxon>Lysobacterales</taxon>
        <taxon>Rhodanobacteraceae</taxon>
        <taxon>Tahibacter</taxon>
    </lineage>
</organism>
<evidence type="ECO:0008006" key="4">
    <source>
        <dbReference type="Google" id="ProtNLM"/>
    </source>
</evidence>
<protein>
    <recommendedName>
        <fullName evidence="4">Ferric reductase like protein</fullName>
    </recommendedName>
</protein>
<feature type="transmembrane region" description="Helical" evidence="1">
    <location>
        <begin position="78"/>
        <end position="98"/>
    </location>
</feature>